<name>A0A5C5Q1P2_9PSED</name>
<evidence type="ECO:0000313" key="4">
    <source>
        <dbReference type="Proteomes" id="UP000318428"/>
    </source>
</evidence>
<reference evidence="3 4" key="1">
    <citation type="submission" date="2019-06" db="EMBL/GenBank/DDBJ databases">
        <title>Pseudomonas bimorpha sp. nov. isolated from bovine raw milk and skim milk concentrate.</title>
        <authorList>
            <person name="Hofmann K."/>
            <person name="Huptas C."/>
            <person name="Doll E."/>
            <person name="Scherer S."/>
            <person name="Wenning M."/>
        </authorList>
    </citation>
    <scope>NUCLEOTIDE SEQUENCE [LARGE SCALE GENOMIC DNA]</scope>
    <source>
        <strain evidence="1 4">DSM 108989</strain>
        <strain evidence="2 3">DSM 108990</strain>
    </source>
</reference>
<gene>
    <name evidence="2" type="ORF">FJD37_04770</name>
    <name evidence="1" type="ORF">FJD38_10530</name>
</gene>
<keyword evidence="4" id="KW-1185">Reference proteome</keyword>
<dbReference type="AlphaFoldDB" id="A0A5C5Q1P2"/>
<protein>
    <submittedName>
        <fullName evidence="2">Uncharacterized protein</fullName>
    </submittedName>
</protein>
<evidence type="ECO:0000313" key="3">
    <source>
        <dbReference type="Proteomes" id="UP000317901"/>
    </source>
</evidence>
<accession>A0A5C5Q1P2</accession>
<sequence>MTYNHSDINRYEHIQQSALAFLQRHHVRHIGNDQVLFCNTVNHLSSSYGISRSVAQKLTSLAYSDLKIVHERQRLDLSASSDTLAVITDPCSSMTWAVPVAVIAENLIDTLDNCRLRLV</sequence>
<dbReference type="EMBL" id="VFIP01000006">
    <property type="protein sequence ID" value="TWR98285.1"/>
    <property type="molecule type" value="Genomic_DNA"/>
</dbReference>
<evidence type="ECO:0000313" key="2">
    <source>
        <dbReference type="EMBL" id="TWR98285.1"/>
    </source>
</evidence>
<comment type="caution">
    <text evidence="2">The sequence shown here is derived from an EMBL/GenBank/DDBJ whole genome shotgun (WGS) entry which is preliminary data.</text>
</comment>
<dbReference type="EMBL" id="VFIO01000003">
    <property type="protein sequence ID" value="TWR89947.1"/>
    <property type="molecule type" value="Genomic_DNA"/>
</dbReference>
<evidence type="ECO:0000313" key="1">
    <source>
        <dbReference type="EMBL" id="TWR89947.1"/>
    </source>
</evidence>
<dbReference type="Proteomes" id="UP000318428">
    <property type="component" value="Unassembled WGS sequence"/>
</dbReference>
<proteinExistence type="predicted"/>
<organism evidence="2 3">
    <name type="scientific">Pseudomonas saxonica</name>
    <dbReference type="NCBI Taxonomy" id="2600598"/>
    <lineage>
        <taxon>Bacteria</taxon>
        <taxon>Pseudomonadati</taxon>
        <taxon>Pseudomonadota</taxon>
        <taxon>Gammaproteobacteria</taxon>
        <taxon>Pseudomonadales</taxon>
        <taxon>Pseudomonadaceae</taxon>
        <taxon>Pseudomonas</taxon>
    </lineage>
</organism>
<dbReference type="Proteomes" id="UP000317901">
    <property type="component" value="Unassembled WGS sequence"/>
</dbReference>